<keyword evidence="4" id="KW-1185">Reference proteome</keyword>
<evidence type="ECO:0000256" key="2">
    <source>
        <dbReference type="SAM" id="SignalP"/>
    </source>
</evidence>
<feature type="chain" id="PRO_5001591231" evidence="2">
    <location>
        <begin position="20"/>
        <end position="337"/>
    </location>
</feature>
<feature type="transmembrane region" description="Helical" evidence="1">
    <location>
        <begin position="292"/>
        <end position="317"/>
    </location>
</feature>
<dbReference type="SUPFAM" id="SSF47473">
    <property type="entry name" value="EF-hand"/>
    <property type="match status" value="1"/>
</dbReference>
<reference evidence="3" key="2">
    <citation type="submission" date="2014-05" db="EMBL/GenBank/DDBJ databases">
        <title>The genome sequences of chimpanzee malaria parasites reveal the path to human adaptation.</title>
        <authorList>
            <person name="Otto T.D."/>
            <person name="Rayner J.C."/>
            <person name="Boehme U."/>
            <person name="Pain A."/>
            <person name="Spottiswoode N."/>
            <person name="Sanders M."/>
            <person name="Quail M."/>
            <person name="Ollomo B."/>
            <person name="Renaud F."/>
            <person name="Thomas A.W."/>
            <person name="Prugnolle F."/>
            <person name="Conway D.J."/>
            <person name="Newbold C."/>
            <person name="Berriman M."/>
        </authorList>
    </citation>
    <scope>NUCLEOTIDE SEQUENCE [LARGE SCALE GENOMIC DNA]</scope>
    <source>
        <strain evidence="3">CDC</strain>
    </source>
</reference>
<sequence length="337" mass="38009">MKVHYINILLFALLLNILEHNNRNHKNPTHYTPKVPTTRSLCECELYAPANYDNDPQMKRVMQQFEDRTSQRFHEYDEIMKSKRMQCKEQCDKEIQKIILKDKLEKELMEKFATLHTDIQSDSIPTCICKKSLADKTEKFCLNCGKNMGAIAPWWGLVCGVGYEGWKTAAMAAAEKAGVDAGITAAIDALKRLLGLGSLTKAQWTNLVTAETFKNPTVLSSSLKELSNKICMTVNENFNTEDAICLYKLGGDRKLITAITTHTKTAATNAAAQATTVTEAEISKVTSASTTYYTAIYASVVSIVIIILIMVIIYLILRYLRKKKMKKKLEYIKLLKE</sequence>
<dbReference type="AlphaFoldDB" id="A0A060RQE3"/>
<protein>
    <submittedName>
        <fullName evidence="3">Rifin</fullName>
    </submittedName>
</protein>
<dbReference type="PhylomeDB" id="A0A060RQE3"/>
<proteinExistence type="predicted"/>
<evidence type="ECO:0000313" key="4">
    <source>
        <dbReference type="Proteomes" id="UP000027581"/>
    </source>
</evidence>
<dbReference type="VEuPathDB" id="PlasmoDB:PRCDC_0039500"/>
<reference evidence="3" key="1">
    <citation type="submission" date="2014-01" db="EMBL/GenBank/DDBJ databases">
        <authorList>
            <person name="Aslett M."/>
        </authorList>
    </citation>
    <scope>NUCLEOTIDE SEQUENCE</scope>
    <source>
        <strain evidence="3">CDC</strain>
    </source>
</reference>
<keyword evidence="1" id="KW-1133">Transmembrane helix</keyword>
<dbReference type="NCBIfam" id="TIGR01477">
    <property type="entry name" value="RIFIN"/>
    <property type="match status" value="1"/>
</dbReference>
<dbReference type="InterPro" id="IPR011992">
    <property type="entry name" value="EF-hand-dom_pair"/>
</dbReference>
<keyword evidence="1" id="KW-0812">Transmembrane</keyword>
<keyword evidence="2" id="KW-0732">Signal</keyword>
<dbReference type="Proteomes" id="UP000027581">
    <property type="component" value="Unassembled WGS sequence"/>
</dbReference>
<gene>
    <name evidence="3" type="primary">RIF</name>
    <name evidence="3" type="ORF">PRCDC_0039500</name>
</gene>
<evidence type="ECO:0000313" key="3">
    <source>
        <dbReference type="EMBL" id="CDO61761.1"/>
    </source>
</evidence>
<feature type="signal peptide" evidence="2">
    <location>
        <begin position="1"/>
        <end position="19"/>
    </location>
</feature>
<name>A0A060RQE3_PLARE</name>
<accession>A0A060RQE3</accession>
<evidence type="ECO:0000256" key="1">
    <source>
        <dbReference type="SAM" id="Phobius"/>
    </source>
</evidence>
<dbReference type="InterPro" id="IPR006373">
    <property type="entry name" value="VSA_Rifin"/>
</dbReference>
<dbReference type="Pfam" id="PF02009">
    <property type="entry name" value="RIFIN"/>
    <property type="match status" value="1"/>
</dbReference>
<organism evidence="3 4">
    <name type="scientific">Plasmodium reichenowi</name>
    <dbReference type="NCBI Taxonomy" id="5854"/>
    <lineage>
        <taxon>Eukaryota</taxon>
        <taxon>Sar</taxon>
        <taxon>Alveolata</taxon>
        <taxon>Apicomplexa</taxon>
        <taxon>Aconoidasida</taxon>
        <taxon>Haemosporida</taxon>
        <taxon>Plasmodiidae</taxon>
        <taxon>Plasmodium</taxon>
        <taxon>Plasmodium (Laverania)</taxon>
    </lineage>
</organism>
<keyword evidence="1" id="KW-0472">Membrane</keyword>
<dbReference type="VEuPathDB" id="PlasmoDB:PRG01_0043200"/>
<dbReference type="EMBL" id="HG810498">
    <property type="protein sequence ID" value="CDO61761.1"/>
    <property type="molecule type" value="Genomic_DNA"/>
</dbReference>